<feature type="compositionally biased region" description="Polar residues" evidence="1">
    <location>
        <begin position="119"/>
        <end position="135"/>
    </location>
</feature>
<dbReference type="Gramene" id="Jr01_31670_p1">
    <property type="protein sequence ID" value="cds.Jr01_31670_p1"/>
    <property type="gene ID" value="Jr01_31670"/>
</dbReference>
<evidence type="ECO:0000256" key="2">
    <source>
        <dbReference type="SAM" id="SignalP"/>
    </source>
</evidence>
<evidence type="ECO:0000256" key="1">
    <source>
        <dbReference type="SAM" id="MobiDB-lite"/>
    </source>
</evidence>
<dbReference type="EMBL" id="LIHL02000001">
    <property type="protein sequence ID" value="KAF5482358.1"/>
    <property type="molecule type" value="Genomic_DNA"/>
</dbReference>
<comment type="caution">
    <text evidence="3">The sequence shown here is derived from an EMBL/GenBank/DDBJ whole genome shotgun (WGS) entry which is preliminary data.</text>
</comment>
<dbReference type="Proteomes" id="UP000619265">
    <property type="component" value="Unassembled WGS sequence"/>
</dbReference>
<feature type="chain" id="PRO_5032464609" evidence="2">
    <location>
        <begin position="22"/>
        <end position="217"/>
    </location>
</feature>
<feature type="signal peptide" evidence="2">
    <location>
        <begin position="1"/>
        <end position="21"/>
    </location>
</feature>
<accession>A0A834D9Z1</accession>
<proteinExistence type="predicted"/>
<reference evidence="3" key="1">
    <citation type="submission" date="2015-10" db="EMBL/GenBank/DDBJ databases">
        <authorList>
            <person name="Martinez-Garcia P.J."/>
            <person name="Crepeau M.W."/>
            <person name="Puiu D."/>
            <person name="Gonzalez-Ibeas D."/>
            <person name="Whalen J."/>
            <person name="Stevens K."/>
            <person name="Paul R."/>
            <person name="Butterfield T."/>
            <person name="Britton M."/>
            <person name="Reagan R."/>
            <person name="Chakraborty S."/>
            <person name="Walawage S.L."/>
            <person name="Vasquez-Gross H.A."/>
            <person name="Cardeno C."/>
            <person name="Famula R."/>
            <person name="Pratt K."/>
            <person name="Kuruganti S."/>
            <person name="Aradhya M.K."/>
            <person name="Leslie C.A."/>
            <person name="Dandekar A.M."/>
            <person name="Salzberg S.L."/>
            <person name="Wegrzyn J.L."/>
            <person name="Langley C.H."/>
            <person name="Neale D.B."/>
        </authorList>
    </citation>
    <scope>NUCLEOTIDE SEQUENCE</scope>
    <source>
        <tissue evidence="3">Leaves</tissue>
    </source>
</reference>
<reference evidence="3" key="2">
    <citation type="submission" date="2020-03" db="EMBL/GenBank/DDBJ databases">
        <title>Walnut 2.0.</title>
        <authorList>
            <person name="Marrano A."/>
            <person name="Britton M."/>
            <person name="Zimin A.V."/>
            <person name="Zaini P.A."/>
            <person name="Workman R."/>
            <person name="Puiu D."/>
            <person name="Bianco L."/>
            <person name="Allen B.J."/>
            <person name="Troggio M."/>
            <person name="Leslie C.A."/>
            <person name="Timp W."/>
            <person name="Dendekar A."/>
            <person name="Salzberg S.L."/>
            <person name="Neale D.B."/>
        </authorList>
    </citation>
    <scope>NUCLEOTIDE SEQUENCE</scope>
    <source>
        <tissue evidence="3">Leaves</tissue>
    </source>
</reference>
<evidence type="ECO:0000313" key="3">
    <source>
        <dbReference type="EMBL" id="KAF5482358.1"/>
    </source>
</evidence>
<evidence type="ECO:0000313" key="4">
    <source>
        <dbReference type="Proteomes" id="UP000619265"/>
    </source>
</evidence>
<name>A0A834D9Z1_JUGRE</name>
<sequence>MLRLLVLLAIVLACLSPPNSGGYTTTGASTTSSSKSAAEVFHHISAPRRSLLSKKALHEATVPTADQGAVASPPRRGPVPPSAPNPYIPPSTTSQSAPVGHSISPPRRLLNKVPHVPPSASNPGTYIPASTTSQRAAVGHNMSPPRRSLKTAPDVPAASTANQSAFVEPLRLSLKNASVPPSAPNPVITQIPTSITCSQSIDVIHTISSPILTEEAS</sequence>
<feature type="compositionally biased region" description="Pro residues" evidence="1">
    <location>
        <begin position="75"/>
        <end position="89"/>
    </location>
</feature>
<organism evidence="3 4">
    <name type="scientific">Juglans regia</name>
    <name type="common">English walnut</name>
    <dbReference type="NCBI Taxonomy" id="51240"/>
    <lineage>
        <taxon>Eukaryota</taxon>
        <taxon>Viridiplantae</taxon>
        <taxon>Streptophyta</taxon>
        <taxon>Embryophyta</taxon>
        <taxon>Tracheophyta</taxon>
        <taxon>Spermatophyta</taxon>
        <taxon>Magnoliopsida</taxon>
        <taxon>eudicotyledons</taxon>
        <taxon>Gunneridae</taxon>
        <taxon>Pentapetalae</taxon>
        <taxon>rosids</taxon>
        <taxon>fabids</taxon>
        <taxon>Fagales</taxon>
        <taxon>Juglandaceae</taxon>
        <taxon>Juglans</taxon>
    </lineage>
</organism>
<dbReference type="AlphaFoldDB" id="A0A834D9Z1"/>
<gene>
    <name evidence="3" type="ORF">F2P56_002934</name>
</gene>
<feature type="region of interest" description="Disordered" evidence="1">
    <location>
        <begin position="62"/>
        <end position="153"/>
    </location>
</feature>
<protein>
    <submittedName>
        <fullName evidence="3">Uncharacterized protein</fullName>
    </submittedName>
</protein>
<keyword evidence="2" id="KW-0732">Signal</keyword>